<dbReference type="Ensembl" id="ENSMFAT00000102131.1">
    <property type="protein sequence ID" value="ENSMFAP00000058911.1"/>
    <property type="gene ID" value="ENSMFAG00000051484.1"/>
</dbReference>
<organism evidence="1 2">
    <name type="scientific">Macaca fascicularis</name>
    <name type="common">Crab-eating macaque</name>
    <name type="synonym">Cynomolgus monkey</name>
    <dbReference type="NCBI Taxonomy" id="9541"/>
    <lineage>
        <taxon>Eukaryota</taxon>
        <taxon>Metazoa</taxon>
        <taxon>Chordata</taxon>
        <taxon>Craniata</taxon>
        <taxon>Vertebrata</taxon>
        <taxon>Euteleostomi</taxon>
        <taxon>Mammalia</taxon>
        <taxon>Eutheria</taxon>
        <taxon>Euarchontoglires</taxon>
        <taxon>Primates</taxon>
        <taxon>Haplorrhini</taxon>
        <taxon>Catarrhini</taxon>
        <taxon>Cercopithecidae</taxon>
        <taxon>Cercopithecinae</taxon>
        <taxon>Macaca</taxon>
    </lineage>
</organism>
<keyword evidence="2" id="KW-1185">Reference proteome</keyword>
<evidence type="ECO:0000313" key="1">
    <source>
        <dbReference type="Ensembl" id="ENSMFAP00000058911.1"/>
    </source>
</evidence>
<dbReference type="GeneTree" id="ENSGT01030000239935"/>
<sequence>IHVQNVQVCYIGIHVPWWFAAPVSPSSTINSSMTST</sequence>
<evidence type="ECO:0000313" key="2">
    <source>
        <dbReference type="Proteomes" id="UP000233100"/>
    </source>
</evidence>
<proteinExistence type="predicted"/>
<dbReference type="AlphaFoldDB" id="A0A7N9D397"/>
<name>A0A7N9D397_MACFA</name>
<reference evidence="1" key="3">
    <citation type="submission" date="2025-09" db="UniProtKB">
        <authorList>
            <consortium name="Ensembl"/>
        </authorList>
    </citation>
    <scope>IDENTIFICATION</scope>
</reference>
<reference evidence="1 2" key="1">
    <citation type="submission" date="2013-03" db="EMBL/GenBank/DDBJ databases">
        <authorList>
            <person name="Warren W."/>
            <person name="Wilson R.K."/>
        </authorList>
    </citation>
    <scope>NUCLEOTIDE SEQUENCE</scope>
</reference>
<dbReference type="Proteomes" id="UP000233100">
    <property type="component" value="Chromosome 11"/>
</dbReference>
<reference evidence="1" key="2">
    <citation type="submission" date="2025-08" db="UniProtKB">
        <authorList>
            <consortium name="Ensembl"/>
        </authorList>
    </citation>
    <scope>IDENTIFICATION</scope>
</reference>
<accession>A0A7N9D397</accession>
<protein>
    <submittedName>
        <fullName evidence="1">Uncharacterized protein</fullName>
    </submittedName>
</protein>